<organism evidence="1 2">
    <name type="scientific">Pyrenophora seminiperda CCB06</name>
    <dbReference type="NCBI Taxonomy" id="1302712"/>
    <lineage>
        <taxon>Eukaryota</taxon>
        <taxon>Fungi</taxon>
        <taxon>Dikarya</taxon>
        <taxon>Ascomycota</taxon>
        <taxon>Pezizomycotina</taxon>
        <taxon>Dothideomycetes</taxon>
        <taxon>Pleosporomycetidae</taxon>
        <taxon>Pleosporales</taxon>
        <taxon>Pleosporineae</taxon>
        <taxon>Pleosporaceae</taxon>
        <taxon>Pyrenophora</taxon>
    </lineage>
</organism>
<evidence type="ECO:0000313" key="2">
    <source>
        <dbReference type="Proteomes" id="UP000265663"/>
    </source>
</evidence>
<sequence>MLLVVLLP</sequence>
<gene>
    <name evidence="1" type="ORF">GMOD_00002861</name>
</gene>
<dbReference type="Proteomes" id="UP000265663">
    <property type="component" value="Unassembled WGS sequence"/>
</dbReference>
<reference evidence="1 2" key="1">
    <citation type="journal article" date="2014" name="PLoS ONE">
        <title>De novo Genome Assembly of the Fungal Plant Pathogen Pyrenophora semeniperda.</title>
        <authorList>
            <person name="Soliai M.M."/>
            <person name="Meyer S.E."/>
            <person name="Udall J.A."/>
            <person name="Elzinga D.E."/>
            <person name="Hermansen R.A."/>
            <person name="Bodily P.M."/>
            <person name="Hart A.A."/>
            <person name="Coleman C.E."/>
        </authorList>
    </citation>
    <scope>NUCLEOTIDE SEQUENCE [LARGE SCALE GENOMIC DNA]</scope>
    <source>
        <strain evidence="1 2">CCB06</strain>
        <tissue evidence="1">Mycelium</tissue>
    </source>
</reference>
<accession>A0A3M7M3J1</accession>
<dbReference type="EMBL" id="KE747817">
    <property type="protein sequence ID" value="RMZ68964.1"/>
    <property type="molecule type" value="Genomic_DNA"/>
</dbReference>
<keyword evidence="2" id="KW-1185">Reference proteome</keyword>
<name>A0A3M7M3J1_9PLEO</name>
<evidence type="ECO:0000313" key="1">
    <source>
        <dbReference type="EMBL" id="RMZ68964.1"/>
    </source>
</evidence>
<proteinExistence type="predicted"/>
<protein>
    <submittedName>
        <fullName evidence="1">Uncharacterized protein</fullName>
    </submittedName>
</protein>